<dbReference type="PANTHER" id="PTHR42723">
    <property type="entry name" value="CHLOROPHYLL SYNTHASE"/>
    <property type="match status" value="1"/>
</dbReference>
<keyword evidence="7" id="KW-0808">Transferase</keyword>
<feature type="transmembrane region" description="Helical" evidence="6">
    <location>
        <begin position="305"/>
        <end position="322"/>
    </location>
</feature>
<accession>A0A1I1P0C1</accession>
<organism evidence="7 8">
    <name type="scientific">Tropicimonas isoalkanivorans</name>
    <dbReference type="NCBI Taxonomy" id="441112"/>
    <lineage>
        <taxon>Bacteria</taxon>
        <taxon>Pseudomonadati</taxon>
        <taxon>Pseudomonadota</taxon>
        <taxon>Alphaproteobacteria</taxon>
        <taxon>Rhodobacterales</taxon>
        <taxon>Roseobacteraceae</taxon>
        <taxon>Tropicimonas</taxon>
    </lineage>
</organism>
<comment type="subcellular location">
    <subcellularLocation>
        <location evidence="1">Membrane</location>
        <topology evidence="1">Multi-pass membrane protein</topology>
    </subcellularLocation>
</comment>
<keyword evidence="4 6" id="KW-1133">Transmembrane helix</keyword>
<evidence type="ECO:0000256" key="5">
    <source>
        <dbReference type="ARBA" id="ARBA00023136"/>
    </source>
</evidence>
<dbReference type="Pfam" id="PF12710">
    <property type="entry name" value="HAD"/>
    <property type="match status" value="1"/>
</dbReference>
<proteinExistence type="predicted"/>
<evidence type="ECO:0000313" key="8">
    <source>
        <dbReference type="Proteomes" id="UP000198728"/>
    </source>
</evidence>
<dbReference type="InterPro" id="IPR050475">
    <property type="entry name" value="Prenyltransferase_related"/>
</dbReference>
<feature type="transmembrane region" description="Helical" evidence="6">
    <location>
        <begin position="327"/>
        <end position="344"/>
    </location>
</feature>
<sequence length="489" mass="52730">MTEPRDAEPKAAENPPVLAVDLDGTLIRSDMLLESWWNVAGRGFPTALRALSRLPEGKAAFKQALAEVAEVDVKRLPYNDEVLDRIRAHKEAGGRVALVTATDRALAEQIGDHLALFDEIHASNGDTNLKGAAKADFLVQRYGKGGYDYIADHPADLDVWRSARRAITVDAPANVRADAEAAALEGAEHLGSLHAMKPNRSWLRAMRPHQWAKNVLVFLPVLLAHSTCPADWLATAAAFVIFSMVASSVYLLNDLLDLEADRIHPRKRNRPLPSGEMALLHGSLLAPALLLGGLGLAALLLPWEFLTVLIGYYILTMAYSFGLKRKLVIDICTLAALYTVRIIAGGTATAIPISAWMLAFSGFLFLSLAAIKRQAELISDFNAGREGSSGRAYVTSDLPIVSGMALSAGYVAVLVLALYVSTPGVASNYSAPIMLWGICAILLYWISRAVMMTHRGRMNDDPVIFALKDSTSRICGGLIVLIALAAAVS</sequence>
<dbReference type="InterPro" id="IPR036412">
    <property type="entry name" value="HAD-like_sf"/>
</dbReference>
<evidence type="ECO:0000256" key="2">
    <source>
        <dbReference type="ARBA" id="ARBA00022475"/>
    </source>
</evidence>
<protein>
    <submittedName>
        <fullName evidence="7">4-hydroxybenzoate polyprenyltransferase</fullName>
    </submittedName>
</protein>
<dbReference type="PANTHER" id="PTHR42723:SF1">
    <property type="entry name" value="CHLOROPHYLL SYNTHASE, CHLOROPLASTIC"/>
    <property type="match status" value="1"/>
</dbReference>
<dbReference type="CDD" id="cd13963">
    <property type="entry name" value="PT_UbiA_2"/>
    <property type="match status" value="1"/>
</dbReference>
<dbReference type="AlphaFoldDB" id="A0A1I1P0C1"/>
<dbReference type="GO" id="GO:0016020">
    <property type="term" value="C:membrane"/>
    <property type="evidence" value="ECO:0007669"/>
    <property type="project" value="UniProtKB-SubCell"/>
</dbReference>
<feature type="transmembrane region" description="Helical" evidence="6">
    <location>
        <begin position="232"/>
        <end position="256"/>
    </location>
</feature>
<dbReference type="InterPro" id="IPR023214">
    <property type="entry name" value="HAD_sf"/>
</dbReference>
<feature type="transmembrane region" description="Helical" evidence="6">
    <location>
        <begin position="350"/>
        <end position="371"/>
    </location>
</feature>
<dbReference type="NCBIfam" id="NF006088">
    <property type="entry name" value="PRK08238.1"/>
    <property type="match status" value="1"/>
</dbReference>
<evidence type="ECO:0000313" key="7">
    <source>
        <dbReference type="EMBL" id="SFD03371.1"/>
    </source>
</evidence>
<feature type="transmembrane region" description="Helical" evidence="6">
    <location>
        <begin position="433"/>
        <end position="451"/>
    </location>
</feature>
<evidence type="ECO:0000256" key="3">
    <source>
        <dbReference type="ARBA" id="ARBA00022692"/>
    </source>
</evidence>
<dbReference type="InterPro" id="IPR000537">
    <property type="entry name" value="UbiA_prenyltransferase"/>
</dbReference>
<evidence type="ECO:0000256" key="4">
    <source>
        <dbReference type="ARBA" id="ARBA00022989"/>
    </source>
</evidence>
<keyword evidence="2" id="KW-1003">Cell membrane</keyword>
<dbReference type="GO" id="GO:0016765">
    <property type="term" value="F:transferase activity, transferring alkyl or aryl (other than methyl) groups"/>
    <property type="evidence" value="ECO:0007669"/>
    <property type="project" value="InterPro"/>
</dbReference>
<evidence type="ECO:0000256" key="6">
    <source>
        <dbReference type="SAM" id="Phobius"/>
    </source>
</evidence>
<dbReference type="STRING" id="441112.SAMN04488094_113125"/>
<reference evidence="7 8" key="1">
    <citation type="submission" date="2016-10" db="EMBL/GenBank/DDBJ databases">
        <authorList>
            <person name="de Groot N.N."/>
        </authorList>
    </citation>
    <scope>NUCLEOTIDE SEQUENCE [LARGE SCALE GENOMIC DNA]</scope>
    <source>
        <strain evidence="7 8">DSM 19548</strain>
    </source>
</reference>
<dbReference type="SUPFAM" id="SSF56784">
    <property type="entry name" value="HAD-like"/>
    <property type="match status" value="1"/>
</dbReference>
<keyword evidence="5 6" id="KW-0472">Membrane</keyword>
<dbReference type="Gene3D" id="1.10.357.140">
    <property type="entry name" value="UbiA prenyltransferase"/>
    <property type="match status" value="1"/>
</dbReference>
<keyword evidence="8" id="KW-1185">Reference proteome</keyword>
<dbReference type="EMBL" id="FOLG01000013">
    <property type="protein sequence ID" value="SFD03371.1"/>
    <property type="molecule type" value="Genomic_DNA"/>
</dbReference>
<feature type="transmembrane region" description="Helical" evidence="6">
    <location>
        <begin position="277"/>
        <end position="299"/>
    </location>
</feature>
<dbReference type="Gene3D" id="3.40.50.1000">
    <property type="entry name" value="HAD superfamily/HAD-like"/>
    <property type="match status" value="1"/>
</dbReference>
<dbReference type="Proteomes" id="UP000198728">
    <property type="component" value="Unassembled WGS sequence"/>
</dbReference>
<evidence type="ECO:0000256" key="1">
    <source>
        <dbReference type="ARBA" id="ARBA00004141"/>
    </source>
</evidence>
<dbReference type="InterPro" id="IPR044878">
    <property type="entry name" value="UbiA_sf"/>
</dbReference>
<name>A0A1I1P0C1_9RHOB</name>
<keyword evidence="3 6" id="KW-0812">Transmembrane</keyword>
<gene>
    <name evidence="7" type="ORF">SAMN04488094_113125</name>
</gene>
<dbReference type="Pfam" id="PF01040">
    <property type="entry name" value="UbiA"/>
    <property type="match status" value="1"/>
</dbReference>
<feature type="transmembrane region" description="Helical" evidence="6">
    <location>
        <begin position="392"/>
        <end position="421"/>
    </location>
</feature>